<comment type="caution">
    <text evidence="3">The sequence shown here is derived from an EMBL/GenBank/DDBJ whole genome shotgun (WGS) entry which is preliminary data.</text>
</comment>
<evidence type="ECO:0000256" key="1">
    <source>
        <dbReference type="SAM" id="MobiDB-lite"/>
    </source>
</evidence>
<protein>
    <submittedName>
        <fullName evidence="3">Putative protease</fullName>
    </submittedName>
</protein>
<reference evidence="3 4" key="1">
    <citation type="submission" date="2019-02" db="EMBL/GenBank/DDBJ databases">
        <title>Genomic Encyclopedia of Type Strains, Phase IV (KMG-IV): sequencing the most valuable type-strain genomes for metagenomic binning, comparative biology and taxonomic classification.</title>
        <authorList>
            <person name="Goeker M."/>
        </authorList>
    </citation>
    <scope>NUCLEOTIDE SEQUENCE [LARGE SCALE GENOMIC DNA]</scope>
    <source>
        <strain evidence="3 4">DSM 29486</strain>
    </source>
</reference>
<feature type="compositionally biased region" description="Basic and acidic residues" evidence="1">
    <location>
        <begin position="721"/>
        <end position="732"/>
    </location>
</feature>
<dbReference type="PANTHER" id="PTHR30217">
    <property type="entry name" value="PEPTIDASE U32 FAMILY"/>
    <property type="match status" value="1"/>
</dbReference>
<dbReference type="Pfam" id="PF12392">
    <property type="entry name" value="DUF3656"/>
    <property type="match status" value="1"/>
</dbReference>
<sequence>MRKLELLAPAGSYESLVAAVNAGADAVYIGGSRFGARAYADNPEEDMLLSAIDYAHLHGRKIYLTVNTLMKETELCEELVSYLTPYAVHGLDAVIVQDLGALKMITQAFPGLDLHASTQMTVTGPEEARLLMKMGVSRIVTARELSLQEIRRLYDATGAEIESFVHGALCYCYSGQCLFSSLVGGRSGNRGRCAQPCRLPYQTKGSSREQPYLLSMKDLNTLELLPEIAEAGVYSLKIEGRMKRPEYTAGVVRIYRKYLDLLEEKGPEGYFVDERDQQELFRLFHRRGYTEGYYRHHNGREMISLEEPDNRESQEALYSSLRKEYLDRPLREPVCGRAVLEAGKPARLEIQNGTISRVSEGAEVQAAQKQPLSQEVVRRQLEKTGNEVFYWKNLEVCLKGNCFLPMGKLNELRRIAFEELEKAILEKARRDLRGDTAAKQSGLPGMPDVQVRRREEWELFQERPDLAWSASAETEEQLAAALESQLISRIYLDSMICGPDRIGELAGAVHAAGKSCWLLTPQIYRPEAETYFQKYREEYRNAGFDGVLAACAEAGEAMRGLRIADDFMADHMIYSWNSLSREVLREWGYQKDTAPAELTSRELKQRGMKGSEMILYGRLPMMVTAGCIQKTVKGCAGHEGTLWLKDRMQKNFPVKSHCRYCYNTIYNTAPLWLLDQAEEAGKLGCESFRLIFTTEGREETSLILEQAQTAAAGGRPVPEGEFTRGHWKRGVE</sequence>
<evidence type="ECO:0000259" key="2">
    <source>
        <dbReference type="Pfam" id="PF12392"/>
    </source>
</evidence>
<accession>A0A4Q7PMP3</accession>
<dbReference type="InterPro" id="IPR020988">
    <property type="entry name" value="Pept_U32_collagenase"/>
</dbReference>
<dbReference type="Proteomes" id="UP000292927">
    <property type="component" value="Unassembled WGS sequence"/>
</dbReference>
<organism evidence="3 4">
    <name type="scientific">Cuneatibacter caecimuris</name>
    <dbReference type="NCBI Taxonomy" id="1796618"/>
    <lineage>
        <taxon>Bacteria</taxon>
        <taxon>Bacillati</taxon>
        <taxon>Bacillota</taxon>
        <taxon>Clostridia</taxon>
        <taxon>Lachnospirales</taxon>
        <taxon>Lachnospiraceae</taxon>
        <taxon>Cuneatibacter</taxon>
    </lineage>
</organism>
<dbReference type="EMBL" id="SGXF01000001">
    <property type="protein sequence ID" value="RZT02023.1"/>
    <property type="molecule type" value="Genomic_DNA"/>
</dbReference>
<keyword evidence="4" id="KW-1185">Reference proteome</keyword>
<name>A0A4Q7PMP3_9FIRM</name>
<dbReference type="OrthoDB" id="9807498at2"/>
<dbReference type="AlphaFoldDB" id="A0A4Q7PMP3"/>
<gene>
    <name evidence="3" type="ORF">EV209_0127</name>
</gene>
<dbReference type="GO" id="GO:0006508">
    <property type="term" value="P:proteolysis"/>
    <property type="evidence" value="ECO:0007669"/>
    <property type="project" value="UniProtKB-KW"/>
</dbReference>
<feature type="region of interest" description="Disordered" evidence="1">
    <location>
        <begin position="713"/>
        <end position="732"/>
    </location>
</feature>
<evidence type="ECO:0000313" key="3">
    <source>
        <dbReference type="EMBL" id="RZT02023.1"/>
    </source>
</evidence>
<dbReference type="InterPro" id="IPR051454">
    <property type="entry name" value="RNA/ubiquinone_mod_enzymes"/>
</dbReference>
<dbReference type="PANTHER" id="PTHR30217:SF10">
    <property type="entry name" value="23S RRNA 5-HYDROXYCYTIDINE C2501 SYNTHASE"/>
    <property type="match status" value="1"/>
</dbReference>
<keyword evidence="3" id="KW-0378">Hydrolase</keyword>
<proteinExistence type="predicted"/>
<keyword evidence="3" id="KW-0645">Protease</keyword>
<dbReference type="InterPro" id="IPR001539">
    <property type="entry name" value="Peptidase_U32"/>
</dbReference>
<dbReference type="GO" id="GO:0008233">
    <property type="term" value="F:peptidase activity"/>
    <property type="evidence" value="ECO:0007669"/>
    <property type="project" value="UniProtKB-KW"/>
</dbReference>
<dbReference type="Pfam" id="PF01136">
    <property type="entry name" value="Peptidase_U32"/>
    <property type="match status" value="1"/>
</dbReference>
<feature type="domain" description="Peptidase U32 collagenase" evidence="2">
    <location>
        <begin position="311"/>
        <end position="424"/>
    </location>
</feature>
<dbReference type="RefSeq" id="WP_130432045.1">
    <property type="nucleotide sequence ID" value="NZ_SGXF01000001.1"/>
</dbReference>
<evidence type="ECO:0000313" key="4">
    <source>
        <dbReference type="Proteomes" id="UP000292927"/>
    </source>
</evidence>